<dbReference type="RefSeq" id="WP_224140142.1">
    <property type="nucleotide sequence ID" value="NZ_JAIQUM010000040.1"/>
</dbReference>
<dbReference type="InterPro" id="IPR000843">
    <property type="entry name" value="HTH_LacI"/>
</dbReference>
<evidence type="ECO:0000313" key="6">
    <source>
        <dbReference type="Proteomes" id="UP001165287"/>
    </source>
</evidence>
<keyword evidence="2" id="KW-0238">DNA-binding</keyword>
<dbReference type="PANTHER" id="PTHR30146:SF147">
    <property type="entry name" value="HTH-TYPE TRANSCRIPTIONAL REGULATOR DEGA"/>
    <property type="match status" value="1"/>
</dbReference>
<accession>A0ABS7UV16</accession>
<proteinExistence type="predicted"/>
<dbReference type="InterPro" id="IPR046335">
    <property type="entry name" value="LacI/GalR-like_sensor"/>
</dbReference>
<dbReference type="EMBL" id="JAIQUM010000040">
    <property type="protein sequence ID" value="MBZ5751818.1"/>
    <property type="molecule type" value="Genomic_DNA"/>
</dbReference>
<name>A0ABS7UV16_9BACI</name>
<evidence type="ECO:0000256" key="3">
    <source>
        <dbReference type="ARBA" id="ARBA00023163"/>
    </source>
</evidence>
<keyword evidence="6" id="KW-1185">Reference proteome</keyword>
<feature type="domain" description="HTH lacI-type" evidence="4">
    <location>
        <begin position="4"/>
        <end position="58"/>
    </location>
</feature>
<keyword evidence="1" id="KW-0805">Transcription regulation</keyword>
<dbReference type="PRINTS" id="PR00036">
    <property type="entry name" value="HTHLACI"/>
</dbReference>
<evidence type="ECO:0000259" key="4">
    <source>
        <dbReference type="PROSITE" id="PS50932"/>
    </source>
</evidence>
<dbReference type="InterPro" id="IPR010982">
    <property type="entry name" value="Lambda_DNA-bd_dom_sf"/>
</dbReference>
<dbReference type="PROSITE" id="PS00356">
    <property type="entry name" value="HTH_LACI_1"/>
    <property type="match status" value="1"/>
</dbReference>
<evidence type="ECO:0000313" key="5">
    <source>
        <dbReference type="EMBL" id="MBZ5751818.1"/>
    </source>
</evidence>
<dbReference type="InterPro" id="IPR028082">
    <property type="entry name" value="Peripla_BP_I"/>
</dbReference>
<dbReference type="Gene3D" id="3.40.50.2300">
    <property type="match status" value="2"/>
</dbReference>
<evidence type="ECO:0000256" key="2">
    <source>
        <dbReference type="ARBA" id="ARBA00023125"/>
    </source>
</evidence>
<protein>
    <submittedName>
        <fullName evidence="5">LacI family transcriptional regulator</fullName>
    </submittedName>
</protein>
<dbReference type="PROSITE" id="PS50932">
    <property type="entry name" value="HTH_LACI_2"/>
    <property type="match status" value="1"/>
</dbReference>
<dbReference type="Pfam" id="PF00356">
    <property type="entry name" value="LacI"/>
    <property type="match status" value="1"/>
</dbReference>
<dbReference type="SUPFAM" id="SSF53822">
    <property type="entry name" value="Periplasmic binding protein-like I"/>
    <property type="match status" value="1"/>
</dbReference>
<reference evidence="5" key="1">
    <citation type="submission" date="2024-05" db="EMBL/GenBank/DDBJ databases">
        <title>Metabacillus sp. nov., isolated from the rhizosphere soil of tomato plants.</title>
        <authorList>
            <person name="Ma R."/>
        </authorList>
    </citation>
    <scope>NUCLEOTIDE SEQUENCE</scope>
    <source>
        <strain evidence="5">DBTR6</strain>
    </source>
</reference>
<dbReference type="Proteomes" id="UP001165287">
    <property type="component" value="Unassembled WGS sequence"/>
</dbReference>
<dbReference type="Gene3D" id="1.10.260.40">
    <property type="entry name" value="lambda repressor-like DNA-binding domains"/>
    <property type="match status" value="1"/>
</dbReference>
<dbReference type="Pfam" id="PF13377">
    <property type="entry name" value="Peripla_BP_3"/>
    <property type="match status" value="1"/>
</dbReference>
<dbReference type="PANTHER" id="PTHR30146">
    <property type="entry name" value="LACI-RELATED TRANSCRIPTIONAL REPRESSOR"/>
    <property type="match status" value="1"/>
</dbReference>
<keyword evidence="3" id="KW-0804">Transcription</keyword>
<organism evidence="5 6">
    <name type="scientific">Metabacillus rhizolycopersici</name>
    <dbReference type="NCBI Taxonomy" id="2875709"/>
    <lineage>
        <taxon>Bacteria</taxon>
        <taxon>Bacillati</taxon>
        <taxon>Bacillota</taxon>
        <taxon>Bacilli</taxon>
        <taxon>Bacillales</taxon>
        <taxon>Bacillaceae</taxon>
        <taxon>Metabacillus</taxon>
    </lineage>
</organism>
<dbReference type="CDD" id="cd01392">
    <property type="entry name" value="HTH_LacI"/>
    <property type="match status" value="1"/>
</dbReference>
<gene>
    <name evidence="5" type="ORF">K9V48_16590</name>
</gene>
<evidence type="ECO:0000256" key="1">
    <source>
        <dbReference type="ARBA" id="ARBA00023015"/>
    </source>
</evidence>
<dbReference type="SUPFAM" id="SSF47413">
    <property type="entry name" value="lambda repressor-like DNA-binding domains"/>
    <property type="match status" value="1"/>
</dbReference>
<dbReference type="SMART" id="SM00354">
    <property type="entry name" value="HTH_LACI"/>
    <property type="match status" value="1"/>
</dbReference>
<comment type="caution">
    <text evidence="5">The sequence shown here is derived from an EMBL/GenBank/DDBJ whole genome shotgun (WGS) entry which is preliminary data.</text>
</comment>
<sequence length="346" mass="38237">MKSPTIYDVAEKAGVSIATVSKVINNTGRISDKTRKKVLSVMDELNYYPSVVASALTGKRTHMIGLLLPNLANPFYAELARNMEDRADELGYSLVICSTDYKEEKEQKYVSLLIRKRVDGFIITSGFNNVDLVQELLDHKIPVTLIAYNITRKSLNTVSVDDYTGGYQATAHLAELGHKRIAVITEQVQSSADRIRGYKTALNDFELLYDDNLFSEAQATVENGEKEAGKLLNLEDPPTAIFAFNDILAIGAMEAVHKRGLSIPEDVSIIGFDNTILAKHCYPPLTTMAQPLDEIGNQAVDLLVGEIESKITRKQRVMLSAELVIRDSTGPLKKKKKTNASDVSIQ</sequence>